<proteinExistence type="predicted"/>
<name>A0A0F9PCR2_9ZZZZ</name>
<sequence length="104" mass="11459">MPYARLVSAAAETDTELVAAPGAGWAIQILAIFIMSVGTNTVSLYEDDGATLLHRQYNISNQRYTVLPSGSQPWDELTEDKNLTITSTHPVNMFVKVVYRTVNV</sequence>
<dbReference type="EMBL" id="LAZR01002604">
    <property type="protein sequence ID" value="KKN27934.1"/>
    <property type="molecule type" value="Genomic_DNA"/>
</dbReference>
<reference evidence="1" key="1">
    <citation type="journal article" date="2015" name="Nature">
        <title>Complex archaea that bridge the gap between prokaryotes and eukaryotes.</title>
        <authorList>
            <person name="Spang A."/>
            <person name="Saw J.H."/>
            <person name="Jorgensen S.L."/>
            <person name="Zaremba-Niedzwiedzka K."/>
            <person name="Martijn J."/>
            <person name="Lind A.E."/>
            <person name="van Eijk R."/>
            <person name="Schleper C."/>
            <person name="Guy L."/>
            <person name="Ettema T.J."/>
        </authorList>
    </citation>
    <scope>NUCLEOTIDE SEQUENCE</scope>
</reference>
<protein>
    <submittedName>
        <fullName evidence="1">Uncharacterized protein</fullName>
    </submittedName>
</protein>
<accession>A0A0F9PCR2</accession>
<gene>
    <name evidence="1" type="ORF">LCGC14_0859590</name>
</gene>
<evidence type="ECO:0000313" key="1">
    <source>
        <dbReference type="EMBL" id="KKN27934.1"/>
    </source>
</evidence>
<comment type="caution">
    <text evidence="1">The sequence shown here is derived from an EMBL/GenBank/DDBJ whole genome shotgun (WGS) entry which is preliminary data.</text>
</comment>
<organism evidence="1">
    <name type="scientific">marine sediment metagenome</name>
    <dbReference type="NCBI Taxonomy" id="412755"/>
    <lineage>
        <taxon>unclassified sequences</taxon>
        <taxon>metagenomes</taxon>
        <taxon>ecological metagenomes</taxon>
    </lineage>
</organism>
<dbReference type="AlphaFoldDB" id="A0A0F9PCR2"/>